<dbReference type="PANTHER" id="PTHR41244">
    <property type="entry name" value="RHAMNAN SYNTHESIS F"/>
    <property type="match status" value="1"/>
</dbReference>
<dbReference type="Gene3D" id="3.40.50.2000">
    <property type="entry name" value="Glycogen Phosphorylase B"/>
    <property type="match status" value="2"/>
</dbReference>
<dbReference type="InterPro" id="IPR001173">
    <property type="entry name" value="Glyco_trans_2-like"/>
</dbReference>
<dbReference type="CDD" id="cd03801">
    <property type="entry name" value="GT4_PimA-like"/>
    <property type="match status" value="1"/>
</dbReference>
<evidence type="ECO:0000313" key="4">
    <source>
        <dbReference type="EMBL" id="MFC3087529.1"/>
    </source>
</evidence>
<dbReference type="InterPro" id="IPR032719">
    <property type="entry name" value="WbsX"/>
</dbReference>
<dbReference type="RefSeq" id="WP_197641548.1">
    <property type="nucleotide sequence ID" value="NZ_JAEACP010000001.1"/>
</dbReference>
<feature type="domain" description="Glycosyl transferase family 1" evidence="1">
    <location>
        <begin position="1255"/>
        <end position="1417"/>
    </location>
</feature>
<comment type="caution">
    <text evidence="4">The sequence shown here is derived from an EMBL/GenBank/DDBJ whole genome shotgun (WGS) entry which is preliminary data.</text>
</comment>
<reference evidence="5" key="1">
    <citation type="journal article" date="2019" name="Int. J. Syst. Evol. Microbiol.">
        <title>The Global Catalogue of Microorganisms (GCM) 10K type strain sequencing project: providing services to taxonomists for standard genome sequencing and annotation.</title>
        <authorList>
            <consortium name="The Broad Institute Genomics Platform"/>
            <consortium name="The Broad Institute Genome Sequencing Center for Infectious Disease"/>
            <person name="Wu L."/>
            <person name="Ma J."/>
        </authorList>
    </citation>
    <scope>NUCLEOTIDE SEQUENCE [LARGE SCALE GENOMIC DNA]</scope>
    <source>
        <strain evidence="5">KCTC 62102</strain>
    </source>
</reference>
<feature type="domain" description="Glycosyltransferase subfamily 4-like N-terminal" evidence="3">
    <location>
        <begin position="1098"/>
        <end position="1218"/>
    </location>
</feature>
<dbReference type="CDD" id="cd00761">
    <property type="entry name" value="Glyco_tranf_GTA_type"/>
    <property type="match status" value="1"/>
</dbReference>
<organism evidence="4 5">
    <name type="scientific">Tabrizicola soli</name>
    <dbReference type="NCBI Taxonomy" id="2185115"/>
    <lineage>
        <taxon>Bacteria</taxon>
        <taxon>Pseudomonadati</taxon>
        <taxon>Pseudomonadota</taxon>
        <taxon>Alphaproteobacteria</taxon>
        <taxon>Rhodobacterales</taxon>
        <taxon>Paracoccaceae</taxon>
        <taxon>Tabrizicola</taxon>
    </lineage>
</organism>
<evidence type="ECO:0000259" key="2">
    <source>
        <dbReference type="Pfam" id="PF00535"/>
    </source>
</evidence>
<dbReference type="Pfam" id="PF00534">
    <property type="entry name" value="Glycos_transf_1"/>
    <property type="match status" value="1"/>
</dbReference>
<dbReference type="EMBL" id="JBHRSM010000025">
    <property type="protein sequence ID" value="MFC3087529.1"/>
    <property type="molecule type" value="Genomic_DNA"/>
</dbReference>
<dbReference type="PANTHER" id="PTHR41244:SF1">
    <property type="entry name" value="GLYCOSYLTRANSFERASE"/>
    <property type="match status" value="1"/>
</dbReference>
<protein>
    <submittedName>
        <fullName evidence="4">Glycoside hydrolase family 99-like domain-containing protein</fullName>
    </submittedName>
</protein>
<proteinExistence type="predicted"/>
<evidence type="ECO:0000259" key="3">
    <source>
        <dbReference type="Pfam" id="PF13439"/>
    </source>
</evidence>
<name>A0ABV7DYG7_9RHOB</name>
<evidence type="ECO:0000259" key="1">
    <source>
        <dbReference type="Pfam" id="PF00534"/>
    </source>
</evidence>
<accession>A0ABV7DYG7</accession>
<feature type="domain" description="Glycosyltransferase 2-like" evidence="2">
    <location>
        <begin position="800"/>
        <end position="941"/>
    </location>
</feature>
<dbReference type="Gene3D" id="3.20.20.80">
    <property type="entry name" value="Glycosidases"/>
    <property type="match status" value="1"/>
</dbReference>
<gene>
    <name evidence="4" type="ORF">ACFOD6_15885</name>
</gene>
<dbReference type="Pfam" id="PF00535">
    <property type="entry name" value="Glycos_transf_2"/>
    <property type="match status" value="2"/>
</dbReference>
<dbReference type="CDD" id="cd11579">
    <property type="entry name" value="Glyco_tran_WbsX"/>
    <property type="match status" value="1"/>
</dbReference>
<dbReference type="Pfam" id="PF14307">
    <property type="entry name" value="Glyco_tran_WbsX"/>
    <property type="match status" value="1"/>
</dbReference>
<dbReference type="InterPro" id="IPR028098">
    <property type="entry name" value="Glyco_trans_4-like_N"/>
</dbReference>
<dbReference type="SUPFAM" id="SSF53756">
    <property type="entry name" value="UDP-Glycosyltransferase/glycogen phosphorylase"/>
    <property type="match status" value="1"/>
</dbReference>
<sequence>MADATAAHAVYLQSLAALCAAAPADQDAVLAFRRAIRAGGMMAGGWRAARPVQDPPGGCRKGISGATVDIVLPVHDALDDVQACLASVRRTATGNLGRVWLVDDCSGPETAGWLASQQDGLVRYLRTPENLGFTGAAALGFQHSTAGRVVVLNSDTVVDEGWLAALSHPFEHRSGVALTGPLSNAAAWQSLGRVTNARGLYATNILPAGTDLRAVNRFLQNHADHGFVDLPLVHGFCFMIARNAYDEVGGFDLENFRQGYGETQDLCFRLTAAGYRTGVCTDVFVQHGRSRSYSDERRTALSIAARDTLYRKHGALEYLRAEAFCIDHGELTEIRAAAAGWFADQQLDIALFASDAPRPEEFSAIASRSHERRAGRRAGCSLLALPRCGGTEILGLPWRESGAPTAAPVKMAGRILTEQAASTRPGAYFEEFDPVDAGDAPPRAKVLAYYLPQYHAIAENDRFWGRGFTEWRNVARGMPRFPGHLQPRLPRDLGFYDLAESGVMRRQIELARDAGIHGFCFYHYWFDGRRVLETPMERFLADPTLAMPFALMWANENWTRTWDGAERDVLLQQSYRTEDDEALIDDLARHFRDERYIRLGGRPLWFIYRPGHVPDCLNRVARWRDLFELRHGEAPLIFMARAFGEKDPAVFGLDGAIEFPPHGIFATAQDVTSELDLLDDRHAGAVYDYDDVTEAAIHNTRDELPLIRSVFPSWDNEARRPGHGTAVAGSTPEKFRQWLEWAVREANAHPVAGEPLLCINAWNEWAEGAYLEPDVHFGAAYLNTVSRVLHQRPADLRVTAVLPCYNHETYLPLRLASVLNQSRPPDEIVFLDDGSDDDSLKIAAEILQGGNIPYRIIAGERNSGSVFGQWLKGIDAASHDLIWIAETDDCADSGFLANLLPVFQREDVMLACGRIEAIGPDGRSRDDLEHYWQGLDHLTRDRSATLPAARLFEHDFVSRNLIANAAGAVFRKPVLTQAERDRLTSYRFAGDWYFYAMVLRGGQFAYRRLARSQFRIRETGRSRSSLFGETHLAEHRKVLSDIAAEYGLGQTAIEAHCQRLSSFFSPERLMLFRDEIAPLAKLKNQPLRICIGADSFKPGGGEKVPLQLANALRARGHYVTYLVVEDQIRIGAPSIRTELRKDIPVVSWREIQGDPAGFFRAFRFDVLNSHNVSLDLRLAAGGHELDLPLIASLHGGYESVADKIPAHGAYLSRNVTNWLYLDEKNLNPLASLGLRDAQVRPIFNALPECNSHLQDRDALRRELGLPLDAFALVIASRAISEKGWETAIEAVRKAREASARNIVIVLIGDGPEVARLSPLIRSMPWVYHLGFIEEPRRMLHAFDLGVLPSTFAGESFPLFLLECFAAGIPVLATDIGAIPRMIAAGGGGDDQLVSHRLRPAEMTDAICEKLIALLSDEARLAAARTCAVRSTHAFSMDHLVREYEAIFSEACGRIARGPSSCRPSGKE</sequence>
<dbReference type="InterPro" id="IPR029044">
    <property type="entry name" value="Nucleotide-diphossugar_trans"/>
</dbReference>
<dbReference type="Pfam" id="PF13439">
    <property type="entry name" value="Glyco_transf_4"/>
    <property type="match status" value="1"/>
</dbReference>
<feature type="domain" description="Glycosyltransferase 2-like" evidence="2">
    <location>
        <begin position="70"/>
        <end position="248"/>
    </location>
</feature>
<evidence type="ECO:0000313" key="5">
    <source>
        <dbReference type="Proteomes" id="UP001595445"/>
    </source>
</evidence>
<dbReference type="InterPro" id="IPR001296">
    <property type="entry name" value="Glyco_trans_1"/>
</dbReference>
<keyword evidence="5" id="KW-1185">Reference proteome</keyword>
<dbReference type="Gene3D" id="3.90.550.10">
    <property type="entry name" value="Spore Coat Polysaccharide Biosynthesis Protein SpsA, Chain A"/>
    <property type="match status" value="2"/>
</dbReference>
<dbReference type="SUPFAM" id="SSF53448">
    <property type="entry name" value="Nucleotide-diphospho-sugar transferases"/>
    <property type="match status" value="2"/>
</dbReference>
<dbReference type="Proteomes" id="UP001595445">
    <property type="component" value="Unassembled WGS sequence"/>
</dbReference>